<proteinExistence type="inferred from homology"/>
<dbReference type="EMBL" id="JAUHPV010000002">
    <property type="protein sequence ID" value="MDN4471914.1"/>
    <property type="molecule type" value="Genomic_DNA"/>
</dbReference>
<dbReference type="InterPro" id="IPR002698">
    <property type="entry name" value="FTHF_cligase"/>
</dbReference>
<evidence type="ECO:0000256" key="3">
    <source>
        <dbReference type="ARBA" id="ARBA00022840"/>
    </source>
</evidence>
<keyword evidence="4" id="KW-0460">Magnesium</keyword>
<dbReference type="Gene3D" id="3.40.50.10420">
    <property type="entry name" value="NagB/RpiA/CoA transferase-like"/>
    <property type="match status" value="1"/>
</dbReference>
<dbReference type="Pfam" id="PF01812">
    <property type="entry name" value="5-FTHF_cyc-lig"/>
    <property type="match status" value="1"/>
</dbReference>
<keyword evidence="7" id="KW-1185">Reference proteome</keyword>
<comment type="cofactor">
    <cofactor evidence="4">
        <name>Mg(2+)</name>
        <dbReference type="ChEBI" id="CHEBI:18420"/>
    </cofactor>
</comment>
<dbReference type="InterPro" id="IPR024185">
    <property type="entry name" value="FTHF_cligase-like_sf"/>
</dbReference>
<feature type="compositionally biased region" description="Basic residues" evidence="5">
    <location>
        <begin position="24"/>
        <end position="34"/>
    </location>
</feature>
<comment type="similarity">
    <text evidence="1 4">Belongs to the 5-formyltetrahydrofolate cyclo-ligase family.</text>
</comment>
<accession>A0ABT8FYD0</accession>
<gene>
    <name evidence="6" type="ORF">QQX04_02765</name>
</gene>
<feature type="region of interest" description="Disordered" evidence="5">
    <location>
        <begin position="1"/>
        <end position="34"/>
    </location>
</feature>
<evidence type="ECO:0000256" key="5">
    <source>
        <dbReference type="SAM" id="MobiDB-lite"/>
    </source>
</evidence>
<keyword evidence="4" id="KW-0479">Metal-binding</keyword>
<dbReference type="PANTHER" id="PTHR23407">
    <property type="entry name" value="ATPASE INHIBITOR/5-FORMYLTETRAHYDROFOLATE CYCLO-LIGASE"/>
    <property type="match status" value="1"/>
</dbReference>
<organism evidence="6 7">
    <name type="scientific">Demequina zhanjiangensis</name>
    <dbReference type="NCBI Taxonomy" id="3051659"/>
    <lineage>
        <taxon>Bacteria</taxon>
        <taxon>Bacillati</taxon>
        <taxon>Actinomycetota</taxon>
        <taxon>Actinomycetes</taxon>
        <taxon>Micrococcales</taxon>
        <taxon>Demequinaceae</taxon>
        <taxon>Demequina</taxon>
    </lineage>
</organism>
<comment type="caution">
    <text evidence="6">The sequence shown here is derived from an EMBL/GenBank/DDBJ whole genome shotgun (WGS) entry which is preliminary data.</text>
</comment>
<name>A0ABT8FYD0_9MICO</name>
<sequence length="209" mass="22378">MTQKSSPSSSTLEPEDAKASLRTSLRKARTHRSERRIAEHAESLRDLVMAIPTVGGASCVSVYASRPHEPGTGPLIQALHEHGVKVMIPLLGDGLQRGWAWYKGVDDLIERAPGRPPEPSGDFLPFDTIARAEVVVVPALAVDTGGMRLGQGGGWYDRALPQASPGVPFIALVYDDELFDADGAPLPREAHDVGVQTVVTPSRVLHLPA</sequence>
<dbReference type="PIRSF" id="PIRSF006806">
    <property type="entry name" value="FTHF_cligase"/>
    <property type="match status" value="1"/>
</dbReference>
<reference evidence="6" key="1">
    <citation type="submission" date="2023-06" db="EMBL/GenBank/DDBJ databases">
        <title>SYSU T00b26.</title>
        <authorList>
            <person name="Gao L."/>
            <person name="Fang B.-Z."/>
            <person name="Li W.-J."/>
        </authorList>
    </citation>
    <scope>NUCLEOTIDE SEQUENCE</scope>
    <source>
        <strain evidence="6">SYSU T00b26</strain>
    </source>
</reference>
<comment type="catalytic activity">
    <reaction evidence="4">
        <text>(6S)-5-formyl-5,6,7,8-tetrahydrofolate + ATP = (6R)-5,10-methenyltetrahydrofolate + ADP + phosphate</text>
        <dbReference type="Rhea" id="RHEA:10488"/>
        <dbReference type="ChEBI" id="CHEBI:30616"/>
        <dbReference type="ChEBI" id="CHEBI:43474"/>
        <dbReference type="ChEBI" id="CHEBI:57455"/>
        <dbReference type="ChEBI" id="CHEBI:57457"/>
        <dbReference type="ChEBI" id="CHEBI:456216"/>
        <dbReference type="EC" id="6.3.3.2"/>
    </reaction>
</comment>
<protein>
    <recommendedName>
        <fullName evidence="4">5-formyltetrahydrofolate cyclo-ligase</fullName>
        <ecNumber evidence="4">6.3.3.2</ecNumber>
    </recommendedName>
</protein>
<keyword evidence="6" id="KW-0436">Ligase</keyword>
<keyword evidence="3 4" id="KW-0067">ATP-binding</keyword>
<dbReference type="Proteomes" id="UP001172738">
    <property type="component" value="Unassembled WGS sequence"/>
</dbReference>
<dbReference type="EC" id="6.3.3.2" evidence="4"/>
<evidence type="ECO:0000256" key="1">
    <source>
        <dbReference type="ARBA" id="ARBA00010638"/>
    </source>
</evidence>
<dbReference type="RefSeq" id="WP_301126070.1">
    <property type="nucleotide sequence ID" value="NZ_JAUHPV010000002.1"/>
</dbReference>
<dbReference type="PANTHER" id="PTHR23407:SF1">
    <property type="entry name" value="5-FORMYLTETRAHYDROFOLATE CYCLO-LIGASE"/>
    <property type="match status" value="1"/>
</dbReference>
<evidence type="ECO:0000313" key="7">
    <source>
        <dbReference type="Proteomes" id="UP001172738"/>
    </source>
</evidence>
<dbReference type="InterPro" id="IPR037171">
    <property type="entry name" value="NagB/RpiA_transferase-like"/>
</dbReference>
<evidence type="ECO:0000256" key="2">
    <source>
        <dbReference type="ARBA" id="ARBA00022741"/>
    </source>
</evidence>
<evidence type="ECO:0000313" key="6">
    <source>
        <dbReference type="EMBL" id="MDN4471914.1"/>
    </source>
</evidence>
<dbReference type="NCBIfam" id="TIGR02727">
    <property type="entry name" value="MTHFS_bact"/>
    <property type="match status" value="1"/>
</dbReference>
<keyword evidence="2 4" id="KW-0547">Nucleotide-binding</keyword>
<feature type="compositionally biased region" description="Polar residues" evidence="5">
    <location>
        <begin position="1"/>
        <end position="12"/>
    </location>
</feature>
<dbReference type="GO" id="GO:0030272">
    <property type="term" value="F:5-formyltetrahydrofolate cyclo-ligase activity"/>
    <property type="evidence" value="ECO:0007669"/>
    <property type="project" value="UniProtKB-EC"/>
</dbReference>
<dbReference type="SUPFAM" id="SSF100950">
    <property type="entry name" value="NagB/RpiA/CoA transferase-like"/>
    <property type="match status" value="1"/>
</dbReference>
<evidence type="ECO:0000256" key="4">
    <source>
        <dbReference type="RuleBase" id="RU361279"/>
    </source>
</evidence>